<protein>
    <recommendedName>
        <fullName evidence="4">DUF3098 domain-containing protein</fullName>
    </recommendedName>
</protein>
<evidence type="ECO:0008006" key="4">
    <source>
        <dbReference type="Google" id="ProtNLM"/>
    </source>
</evidence>
<evidence type="ECO:0000313" key="3">
    <source>
        <dbReference type="Proteomes" id="UP000697710"/>
    </source>
</evidence>
<feature type="transmembrane region" description="Helical" evidence="1">
    <location>
        <begin position="36"/>
        <end position="53"/>
    </location>
</feature>
<dbReference type="AlphaFoldDB" id="A0A956RMP5"/>
<feature type="transmembrane region" description="Helical" evidence="1">
    <location>
        <begin position="59"/>
        <end position="78"/>
    </location>
</feature>
<dbReference type="EMBL" id="JAGQHR010000014">
    <property type="protein sequence ID" value="MCA9726268.1"/>
    <property type="molecule type" value="Genomic_DNA"/>
</dbReference>
<proteinExistence type="predicted"/>
<accession>A0A956RMP5</accession>
<sequence>MNTRDRGKGATPSRRSKAAAVDAGSFQRLDLGRKNWLLFGAGLVAILIGFLLLSQGDITLAPILLVGGYVVLIPWALVARSRRESTDGAGSQGR</sequence>
<keyword evidence="1" id="KW-0812">Transmembrane</keyword>
<keyword evidence="1" id="KW-0472">Membrane</keyword>
<reference evidence="2" key="1">
    <citation type="submission" date="2020-04" db="EMBL/GenBank/DDBJ databases">
        <authorList>
            <person name="Zhang T."/>
        </authorList>
    </citation>
    <scope>NUCLEOTIDE SEQUENCE</scope>
    <source>
        <strain evidence="2">HKST-UBA01</strain>
    </source>
</reference>
<reference evidence="2" key="2">
    <citation type="journal article" date="2021" name="Microbiome">
        <title>Successional dynamics and alternative stable states in a saline activated sludge microbial community over 9 years.</title>
        <authorList>
            <person name="Wang Y."/>
            <person name="Ye J."/>
            <person name="Ju F."/>
            <person name="Liu L."/>
            <person name="Boyd J.A."/>
            <person name="Deng Y."/>
            <person name="Parks D.H."/>
            <person name="Jiang X."/>
            <person name="Yin X."/>
            <person name="Woodcroft B.J."/>
            <person name="Tyson G.W."/>
            <person name="Hugenholtz P."/>
            <person name="Polz M.F."/>
            <person name="Zhang T."/>
        </authorList>
    </citation>
    <scope>NUCLEOTIDE SEQUENCE</scope>
    <source>
        <strain evidence="2">HKST-UBA01</strain>
    </source>
</reference>
<organism evidence="2 3">
    <name type="scientific">Eiseniibacteriota bacterium</name>
    <dbReference type="NCBI Taxonomy" id="2212470"/>
    <lineage>
        <taxon>Bacteria</taxon>
        <taxon>Candidatus Eiseniibacteriota</taxon>
    </lineage>
</organism>
<name>A0A956RMP5_UNCEI</name>
<comment type="caution">
    <text evidence="2">The sequence shown here is derived from an EMBL/GenBank/DDBJ whole genome shotgun (WGS) entry which is preliminary data.</text>
</comment>
<keyword evidence="1" id="KW-1133">Transmembrane helix</keyword>
<dbReference type="Proteomes" id="UP000697710">
    <property type="component" value="Unassembled WGS sequence"/>
</dbReference>
<evidence type="ECO:0000313" key="2">
    <source>
        <dbReference type="EMBL" id="MCA9726268.1"/>
    </source>
</evidence>
<evidence type="ECO:0000256" key="1">
    <source>
        <dbReference type="SAM" id="Phobius"/>
    </source>
</evidence>
<gene>
    <name evidence="2" type="ORF">KC729_01190</name>
</gene>